<accession>A0A9Q4G1A8</accession>
<organism evidence="2 3">
    <name type="scientific">Salipaludibacillus agaradhaerens</name>
    <name type="common">Bacillus agaradhaerens</name>
    <dbReference type="NCBI Taxonomy" id="76935"/>
    <lineage>
        <taxon>Bacteria</taxon>
        <taxon>Bacillati</taxon>
        <taxon>Bacillota</taxon>
        <taxon>Bacilli</taxon>
        <taxon>Bacillales</taxon>
        <taxon>Bacillaceae</taxon>
    </lineage>
</organism>
<feature type="transmembrane region" description="Helical" evidence="1">
    <location>
        <begin position="390"/>
        <end position="413"/>
    </location>
</feature>
<evidence type="ECO:0000313" key="2">
    <source>
        <dbReference type="EMBL" id="MCR6098733.1"/>
    </source>
</evidence>
<keyword evidence="1" id="KW-1133">Transmembrane helix</keyword>
<keyword evidence="3" id="KW-1185">Reference proteome</keyword>
<reference evidence="2" key="1">
    <citation type="submission" date="2020-06" db="EMBL/GenBank/DDBJ databases">
        <title>Insight into the genomes of haloalkaliphilic bacilli from Kenyan soda lakes.</title>
        <authorList>
            <person name="Mwirichia R."/>
            <person name="Villamizar G.C."/>
            <person name="Poehlein A."/>
            <person name="Mugweru J."/>
            <person name="Kipnyargis A."/>
            <person name="Kiplimo D."/>
            <person name="Orwa P."/>
            <person name="Daniel R."/>
        </authorList>
    </citation>
    <scope>NUCLEOTIDE SEQUENCE</scope>
    <source>
        <strain evidence="2">B1096_S55</strain>
    </source>
</reference>
<feature type="transmembrane region" description="Helical" evidence="1">
    <location>
        <begin position="350"/>
        <end position="378"/>
    </location>
</feature>
<protein>
    <submittedName>
        <fullName evidence="2">Uncharacterized protein</fullName>
    </submittedName>
</protein>
<feature type="transmembrane region" description="Helical" evidence="1">
    <location>
        <begin position="49"/>
        <end position="68"/>
    </location>
</feature>
<sequence>MKDRLYLFYSSVLILYIINRFLSSATLDYVIGLLAITMLVISFKQGSTLFKVLGGAFMASGSLMYVTAGLSIKGLPLFFTTNMQLLAFLMVLPWINSVVHVGKYDQHINGLMKEKVHHLGSLYSRSVLTTYILMTFLNLSAVNLSQSVLLKSMKNMSKAVRDNFISRATIRAFTMALIWSPMEIIVAITVDATGVSYLIYLPWLLGISFFILLVDSVIGRYRFKSIAYEPALESAHDVPIQKIIQEILKLLAALILFLTIVLSLSHLFQLNFILTVTLVIIPFSCLWAIIIKRWYLFKVFGFEVWKQQTNKTQNFVILFITLAFFTNSLNETTLLQYVQRPFVIFDHSPLMILILILATYFFMAMIGVHPVGTIAILLEVLAPLFHIFNPVAIGIVLIVGALATSSSSTFGVVLTLTSINTEQNPYRITLRNLPFTLLYGAIGIAVAMMII</sequence>
<evidence type="ECO:0000256" key="1">
    <source>
        <dbReference type="SAM" id="Phobius"/>
    </source>
</evidence>
<comment type="caution">
    <text evidence="2">The sequence shown here is derived from an EMBL/GenBank/DDBJ whole genome shotgun (WGS) entry which is preliminary data.</text>
</comment>
<evidence type="ECO:0000313" key="3">
    <source>
        <dbReference type="Proteomes" id="UP001057753"/>
    </source>
</evidence>
<feature type="transmembrane region" description="Helical" evidence="1">
    <location>
        <begin position="247"/>
        <end position="266"/>
    </location>
</feature>
<keyword evidence="1" id="KW-0812">Transmembrane</keyword>
<dbReference type="RefSeq" id="WP_257823118.1">
    <property type="nucleotide sequence ID" value="NZ_JABXYM010000002.1"/>
</dbReference>
<proteinExistence type="predicted"/>
<gene>
    <name evidence="2" type="ORF">HXA33_19675</name>
</gene>
<feature type="transmembrane region" description="Helical" evidence="1">
    <location>
        <begin position="195"/>
        <end position="214"/>
    </location>
</feature>
<keyword evidence="1" id="KW-0472">Membrane</keyword>
<dbReference type="AlphaFoldDB" id="A0A9Q4G1A8"/>
<feature type="transmembrane region" description="Helical" evidence="1">
    <location>
        <begin position="433"/>
        <end position="450"/>
    </location>
</feature>
<feature type="transmembrane region" description="Helical" evidence="1">
    <location>
        <begin position="21"/>
        <end position="43"/>
    </location>
</feature>
<feature type="transmembrane region" description="Helical" evidence="1">
    <location>
        <begin position="170"/>
        <end position="189"/>
    </location>
</feature>
<dbReference type="EMBL" id="JABXYM010000002">
    <property type="protein sequence ID" value="MCR6098733.1"/>
    <property type="molecule type" value="Genomic_DNA"/>
</dbReference>
<feature type="transmembrane region" description="Helical" evidence="1">
    <location>
        <begin position="312"/>
        <end position="330"/>
    </location>
</feature>
<feature type="transmembrane region" description="Helical" evidence="1">
    <location>
        <begin position="272"/>
        <end position="291"/>
    </location>
</feature>
<dbReference type="Proteomes" id="UP001057753">
    <property type="component" value="Unassembled WGS sequence"/>
</dbReference>
<name>A0A9Q4G1A8_SALAG</name>
<feature type="transmembrane region" description="Helical" evidence="1">
    <location>
        <begin position="128"/>
        <end position="150"/>
    </location>
</feature>